<organism evidence="1 2">
    <name type="scientific">Ensifer canadensis</name>
    <dbReference type="NCBI Taxonomy" id="555315"/>
    <lineage>
        <taxon>Bacteria</taxon>
        <taxon>Pseudomonadati</taxon>
        <taxon>Pseudomonadota</taxon>
        <taxon>Alphaproteobacteria</taxon>
        <taxon>Hyphomicrobiales</taxon>
        <taxon>Rhizobiaceae</taxon>
        <taxon>Sinorhizobium/Ensifer group</taxon>
        <taxon>Ensifer</taxon>
    </lineage>
</organism>
<dbReference type="AlphaFoldDB" id="A0AAW4FW32"/>
<comment type="caution">
    <text evidence="1">The sequence shown here is derived from an EMBL/GenBank/DDBJ whole genome shotgun (WGS) entry which is preliminary data.</text>
</comment>
<dbReference type="EMBL" id="WXFA01000047">
    <property type="protein sequence ID" value="MBM3095514.1"/>
    <property type="molecule type" value="Genomic_DNA"/>
</dbReference>
<dbReference type="Proteomes" id="UP000744980">
    <property type="component" value="Unassembled WGS sequence"/>
</dbReference>
<dbReference type="RefSeq" id="WP_203529811.1">
    <property type="nucleotide sequence ID" value="NZ_CP083371.1"/>
</dbReference>
<proteinExistence type="predicted"/>
<name>A0AAW4FW32_9HYPH</name>
<evidence type="ECO:0000313" key="2">
    <source>
        <dbReference type="Proteomes" id="UP000744980"/>
    </source>
</evidence>
<evidence type="ECO:0000313" key="1">
    <source>
        <dbReference type="EMBL" id="MBM3095514.1"/>
    </source>
</evidence>
<gene>
    <name evidence="1" type="ORF">GFB56_32855</name>
</gene>
<sequence length="459" mass="51385">MNSTLPRIVKNLLVQNGAKRSPIAYAIVHDLAHTLVVGNDHDRTPAYSVEKFNQPIARLRALDRDMLAARRDTYKVAFLCQNTQRPNYIYPMLHALEQDRRFHDKSNLAIDIVYYGEPVSADFLKAIEWRVRERHGKTVSVSQTSVNSIMERWVPDEQYIDTLFAQIEKIASLQGTENIPETVIQESVESVCSAYSAFVQYFGASNVQAVYTANDQWHPTSSAFAAAVTSGVRTILSYHGTIPEFALYSYADTVYYYSYRMDAETVFPIQSARFVPFSTPLDIYQFELKHPTLLFESVLERDVAKRGSTLGIVAALSGDLTYSITDYASSLQQCLQVAAKIRNSGASNLQVLILPHPSDKRSNYEAAYNDFIARSGLPLDKVKVNYGMDLLDFATRCGPIIGCPSTAFDSLFACSYPARVVASEMLLHEVFGYNPYANSPVHCDDTADLAVFARQFLEG</sequence>
<protein>
    <submittedName>
        <fullName evidence="1">Uncharacterized protein</fullName>
    </submittedName>
</protein>
<reference evidence="1 2" key="1">
    <citation type="submission" date="2020-01" db="EMBL/GenBank/DDBJ databases">
        <title>Draft genome assembly of Ensifer adhaerens T173.</title>
        <authorList>
            <person name="Craig J.E."/>
            <person name="Stinchcombe J.R."/>
        </authorList>
    </citation>
    <scope>NUCLEOTIDE SEQUENCE [LARGE SCALE GENOMIC DNA]</scope>
    <source>
        <strain evidence="1 2">T173</strain>
    </source>
</reference>
<accession>A0AAW4FW32</accession>
<keyword evidence="2" id="KW-1185">Reference proteome</keyword>